<protein>
    <submittedName>
        <fullName evidence="1">12952_t:CDS:1</fullName>
    </submittedName>
</protein>
<dbReference type="Proteomes" id="UP000789901">
    <property type="component" value="Unassembled WGS sequence"/>
</dbReference>
<keyword evidence="2" id="KW-1185">Reference proteome</keyword>
<comment type="caution">
    <text evidence="1">The sequence shown here is derived from an EMBL/GenBank/DDBJ whole genome shotgun (WGS) entry which is preliminary data.</text>
</comment>
<organism evidence="1 2">
    <name type="scientific">Gigaspora margarita</name>
    <dbReference type="NCBI Taxonomy" id="4874"/>
    <lineage>
        <taxon>Eukaryota</taxon>
        <taxon>Fungi</taxon>
        <taxon>Fungi incertae sedis</taxon>
        <taxon>Mucoromycota</taxon>
        <taxon>Glomeromycotina</taxon>
        <taxon>Glomeromycetes</taxon>
        <taxon>Diversisporales</taxon>
        <taxon>Gigasporaceae</taxon>
        <taxon>Gigaspora</taxon>
    </lineage>
</organism>
<proteinExistence type="predicted"/>
<sequence>MKGSNKIKESMNRYGIIFIEHLLNKDCSQVTSWIGVQNNTKKISTGKTLKWFTEVQQTLVEMEHPAAEVLSEVVIDRKKKIHADIRELLEGRIYKEEKIREILEIFNYLSKLNNYKQDRNSRPKAVNDQLKNYGHRRSNVINSKNMTISIKECTNSNQ</sequence>
<accession>A0ABN7VYW4</accession>
<name>A0ABN7VYW4_GIGMA</name>
<evidence type="ECO:0000313" key="1">
    <source>
        <dbReference type="EMBL" id="CAG8806951.1"/>
    </source>
</evidence>
<dbReference type="EMBL" id="CAJVQB010025690">
    <property type="protein sequence ID" value="CAG8806951.1"/>
    <property type="molecule type" value="Genomic_DNA"/>
</dbReference>
<feature type="non-terminal residue" evidence="1">
    <location>
        <position position="158"/>
    </location>
</feature>
<evidence type="ECO:0000313" key="2">
    <source>
        <dbReference type="Proteomes" id="UP000789901"/>
    </source>
</evidence>
<reference evidence="1 2" key="1">
    <citation type="submission" date="2021-06" db="EMBL/GenBank/DDBJ databases">
        <authorList>
            <person name="Kallberg Y."/>
            <person name="Tangrot J."/>
            <person name="Rosling A."/>
        </authorList>
    </citation>
    <scope>NUCLEOTIDE SEQUENCE [LARGE SCALE GENOMIC DNA]</scope>
    <source>
        <strain evidence="1 2">120-4 pot B 10/14</strain>
    </source>
</reference>
<gene>
    <name evidence="1" type="ORF">GMARGA_LOCUS24406</name>
</gene>